<dbReference type="Pfam" id="PF01266">
    <property type="entry name" value="DAO"/>
    <property type="match status" value="1"/>
</dbReference>
<evidence type="ECO:0000313" key="3">
    <source>
        <dbReference type="Proteomes" id="UP001144280"/>
    </source>
</evidence>
<protein>
    <recommendedName>
        <fullName evidence="1">FAD dependent oxidoreductase domain-containing protein</fullName>
    </recommendedName>
</protein>
<dbReference type="InterPro" id="IPR006076">
    <property type="entry name" value="FAD-dep_OxRdtase"/>
</dbReference>
<dbReference type="RefSeq" id="WP_281897474.1">
    <property type="nucleotide sequence ID" value="NZ_BSDI01000017.1"/>
</dbReference>
<dbReference type="PANTHER" id="PTHR13847">
    <property type="entry name" value="SARCOSINE DEHYDROGENASE-RELATED"/>
    <property type="match status" value="1"/>
</dbReference>
<organism evidence="2 3">
    <name type="scientific">Phytohabitans aurantiacus</name>
    <dbReference type="NCBI Taxonomy" id="3016789"/>
    <lineage>
        <taxon>Bacteria</taxon>
        <taxon>Bacillati</taxon>
        <taxon>Actinomycetota</taxon>
        <taxon>Actinomycetes</taxon>
        <taxon>Micromonosporales</taxon>
        <taxon>Micromonosporaceae</taxon>
    </lineage>
</organism>
<gene>
    <name evidence="2" type="ORF">Pa4123_37840</name>
</gene>
<feature type="domain" description="FAD dependent oxidoreductase" evidence="1">
    <location>
        <begin position="2"/>
        <end position="334"/>
    </location>
</feature>
<accession>A0ABQ5QWE3</accession>
<comment type="caution">
    <text evidence="2">The sequence shown here is derived from an EMBL/GenBank/DDBJ whole genome shotgun (WGS) entry which is preliminary data.</text>
</comment>
<evidence type="ECO:0000259" key="1">
    <source>
        <dbReference type="Pfam" id="PF01266"/>
    </source>
</evidence>
<dbReference type="EMBL" id="BSDI01000017">
    <property type="protein sequence ID" value="GLH98509.1"/>
    <property type="molecule type" value="Genomic_DNA"/>
</dbReference>
<keyword evidence="3" id="KW-1185">Reference proteome</keyword>
<dbReference type="InterPro" id="IPR036188">
    <property type="entry name" value="FAD/NAD-bd_sf"/>
</dbReference>
<evidence type="ECO:0000313" key="2">
    <source>
        <dbReference type="EMBL" id="GLH98509.1"/>
    </source>
</evidence>
<dbReference type="SUPFAM" id="SSF51905">
    <property type="entry name" value="FAD/NAD(P)-binding domain"/>
    <property type="match status" value="1"/>
</dbReference>
<dbReference type="Gene3D" id="3.50.50.60">
    <property type="entry name" value="FAD/NAD(P)-binding domain"/>
    <property type="match status" value="1"/>
</dbReference>
<name>A0ABQ5QWE3_9ACTN</name>
<proteinExistence type="predicted"/>
<dbReference type="Gene3D" id="3.30.9.10">
    <property type="entry name" value="D-Amino Acid Oxidase, subunit A, domain 2"/>
    <property type="match status" value="1"/>
</dbReference>
<sequence length="355" mass="36881">MRVCVVGAGLAGSLLAWRLVQRPGVRVMLVGDEHRHAASAASGGLVRGYEPDEYNAALAVRGLAVLYASPTLRSWAAFREIGSVYLTAACPARRTLDAIDAALPGSLSLAPGDAAARHGLAGVPPGHTAVVERRAGFINPARLAARARREVILRGGVVRAGTVTRIRCEAGEWVEHADAVVLAAGAWTPGLLAGNGLPAGGLRTKLIRYGVFRAAGPVPRAFVDESTGLYGRPDGLGRMLLGLPTVDWDAPPGTSHRDGVRAGRSAAAEVRRAAARRLPEVTLGRYRAVAAADCYAPDGQLRLRPVAPEVPGLFTFTGGSGGAAKTALAASVDAADALLRSNRQRETDDDLSPVP</sequence>
<dbReference type="Proteomes" id="UP001144280">
    <property type="component" value="Unassembled WGS sequence"/>
</dbReference>
<reference evidence="2" key="1">
    <citation type="submission" date="2022-12" db="EMBL/GenBank/DDBJ databases">
        <title>New Phytohabitans aurantiacus sp. RD004123 nov., an actinomycete isolated from soil.</title>
        <authorList>
            <person name="Triningsih D.W."/>
            <person name="Harunari E."/>
            <person name="Igarashi Y."/>
        </authorList>
    </citation>
    <scope>NUCLEOTIDE SEQUENCE</scope>
    <source>
        <strain evidence="2">RD004123</strain>
    </source>
</reference>